<gene>
    <name evidence="1" type="ORF">Athai_57020</name>
</gene>
<dbReference type="SUPFAM" id="SSF140453">
    <property type="entry name" value="EsxAB dimer-like"/>
    <property type="match status" value="1"/>
</dbReference>
<dbReference type="AlphaFoldDB" id="A0A7R7DUR2"/>
<dbReference type="Proteomes" id="UP000611640">
    <property type="component" value="Chromosome"/>
</dbReference>
<protein>
    <recommendedName>
        <fullName evidence="3">WXG100 family type VII secretion target</fullName>
    </recommendedName>
</protein>
<keyword evidence="2" id="KW-1185">Reference proteome</keyword>
<dbReference type="InterPro" id="IPR036689">
    <property type="entry name" value="ESAT-6-like_sf"/>
</dbReference>
<dbReference type="KEGG" id="atl:Athai_57020"/>
<proteinExistence type="predicted"/>
<name>A0A7R7DUR2_9ACTN</name>
<accession>A0A7R7DUR2</accession>
<evidence type="ECO:0000313" key="2">
    <source>
        <dbReference type="Proteomes" id="UP000611640"/>
    </source>
</evidence>
<reference evidence="1 2" key="1">
    <citation type="submission" date="2020-08" db="EMBL/GenBank/DDBJ databases">
        <title>Whole genome shotgun sequence of Actinocatenispora thailandica NBRC 105041.</title>
        <authorList>
            <person name="Komaki H."/>
            <person name="Tamura T."/>
        </authorList>
    </citation>
    <scope>NUCLEOTIDE SEQUENCE [LARGE SCALE GENOMIC DNA]</scope>
    <source>
        <strain evidence="1 2">NBRC 105041</strain>
    </source>
</reference>
<evidence type="ECO:0008006" key="3">
    <source>
        <dbReference type="Google" id="ProtNLM"/>
    </source>
</evidence>
<evidence type="ECO:0000313" key="1">
    <source>
        <dbReference type="EMBL" id="BCJ38199.1"/>
    </source>
</evidence>
<organism evidence="1 2">
    <name type="scientific">Actinocatenispora thailandica</name>
    <dbReference type="NCBI Taxonomy" id="227318"/>
    <lineage>
        <taxon>Bacteria</taxon>
        <taxon>Bacillati</taxon>
        <taxon>Actinomycetota</taxon>
        <taxon>Actinomycetes</taxon>
        <taxon>Micromonosporales</taxon>
        <taxon>Micromonosporaceae</taxon>
        <taxon>Actinocatenispora</taxon>
    </lineage>
</organism>
<dbReference type="EMBL" id="AP023355">
    <property type="protein sequence ID" value="BCJ38199.1"/>
    <property type="molecule type" value="Genomic_DNA"/>
</dbReference>
<dbReference type="RefSeq" id="WP_203964273.1">
    <property type="nucleotide sequence ID" value="NZ_AP023355.1"/>
</dbReference>
<sequence>MTSAFWVDPPHLKKTAPEFEDVGKAVADIRKRLQGRLDAEGKCWGGDDYGKGFEEKYDDPKKQADDYFKSLAKEITQIGTGLAEMADTYGKGDEASNKF</sequence>
<dbReference type="Gene3D" id="1.10.287.1060">
    <property type="entry name" value="ESAT-6-like"/>
    <property type="match status" value="1"/>
</dbReference>